<gene>
    <name evidence="2" type="ORF">Tpal_1126</name>
</gene>
<accession>A0A143YIT3</accession>
<keyword evidence="1" id="KW-0472">Membrane</keyword>
<keyword evidence="1" id="KW-1133">Transmembrane helix</keyword>
<dbReference type="InterPro" id="IPR012507">
    <property type="entry name" value="YibE_F"/>
</dbReference>
<proteinExistence type="predicted"/>
<sequence length="268" mass="29429">MSVLLVLALILFVLMRIIGGERGTTSFLSLFLNLGVLFLAIMLMVNNANAILVTLITCAVVSYINLFFVNGINIKTKMALCSTGITIAILFLLIVLFHQKAMIQGFGVEEIEEFNTFSFYVDVDYRVIGICTMVMGTIAALTDTAISISSAMNEVYVNNPLMKRSELSRSGITIGKDILGTTANTLLFSFIGGYLSLLLYFRDLNYSFGEAVNSKVFSSEILATLIIGFGSTLIIPITVWLTTRLLTKKYESAKELVVEEEKTITSIA</sequence>
<dbReference type="STRING" id="140314.SAMN04488076_1202"/>
<feature type="transmembrane region" description="Helical" evidence="1">
    <location>
        <begin position="127"/>
        <end position="157"/>
    </location>
</feature>
<name>A0A143YIT3_9LACT</name>
<feature type="transmembrane region" description="Helical" evidence="1">
    <location>
        <begin position="178"/>
        <end position="201"/>
    </location>
</feature>
<dbReference type="EMBL" id="FJNE01000003">
    <property type="protein sequence ID" value="CZQ89375.1"/>
    <property type="molecule type" value="Genomic_DNA"/>
</dbReference>
<keyword evidence="1" id="KW-0812">Transmembrane</keyword>
<dbReference type="RefSeq" id="WP_087032391.1">
    <property type="nucleotide sequence ID" value="NZ_FJNE01000003.1"/>
</dbReference>
<evidence type="ECO:0000313" key="3">
    <source>
        <dbReference type="Proteomes" id="UP000242754"/>
    </source>
</evidence>
<feature type="transmembrane region" description="Helical" evidence="1">
    <location>
        <begin position="35"/>
        <end position="66"/>
    </location>
</feature>
<feature type="transmembrane region" description="Helical" evidence="1">
    <location>
        <begin position="221"/>
        <end position="241"/>
    </location>
</feature>
<dbReference type="InterPro" id="IPR014564">
    <property type="entry name" value="UCP031503_TM"/>
</dbReference>
<keyword evidence="3" id="KW-1185">Reference proteome</keyword>
<protein>
    <recommendedName>
        <fullName evidence="4">YibE/F-like protein</fullName>
    </recommendedName>
</protein>
<feature type="transmembrane region" description="Helical" evidence="1">
    <location>
        <begin position="78"/>
        <end position="97"/>
    </location>
</feature>
<dbReference type="PIRSF" id="PIRSF031503">
    <property type="entry name" value="UCP031503_mp"/>
    <property type="match status" value="1"/>
</dbReference>
<organism evidence="2 3">
    <name type="scientific">Trichococcus palustris</name>
    <dbReference type="NCBI Taxonomy" id="140314"/>
    <lineage>
        <taxon>Bacteria</taxon>
        <taxon>Bacillati</taxon>
        <taxon>Bacillota</taxon>
        <taxon>Bacilli</taxon>
        <taxon>Lactobacillales</taxon>
        <taxon>Carnobacteriaceae</taxon>
        <taxon>Trichococcus</taxon>
    </lineage>
</organism>
<dbReference type="PANTHER" id="PTHR41771:SF1">
    <property type="entry name" value="MEMBRANE PROTEIN"/>
    <property type="match status" value="1"/>
</dbReference>
<evidence type="ECO:0000256" key="1">
    <source>
        <dbReference type="SAM" id="Phobius"/>
    </source>
</evidence>
<evidence type="ECO:0000313" key="2">
    <source>
        <dbReference type="EMBL" id="CZQ89375.1"/>
    </source>
</evidence>
<dbReference type="OrthoDB" id="2414035at2"/>
<dbReference type="AlphaFoldDB" id="A0A143YIT3"/>
<dbReference type="PANTHER" id="PTHR41771">
    <property type="entry name" value="MEMBRANE PROTEIN-RELATED"/>
    <property type="match status" value="1"/>
</dbReference>
<reference evidence="2 3" key="1">
    <citation type="submission" date="2016-02" db="EMBL/GenBank/DDBJ databases">
        <authorList>
            <person name="Wen L."/>
            <person name="He K."/>
            <person name="Yang H."/>
        </authorList>
    </citation>
    <scope>NUCLEOTIDE SEQUENCE [LARGE SCALE GENOMIC DNA]</scope>
    <source>
        <strain evidence="2">Trichococcus palustris</strain>
    </source>
</reference>
<dbReference type="Proteomes" id="UP000242754">
    <property type="component" value="Unassembled WGS sequence"/>
</dbReference>
<dbReference type="Pfam" id="PF07907">
    <property type="entry name" value="YibE_F"/>
    <property type="match status" value="1"/>
</dbReference>
<evidence type="ECO:0008006" key="4">
    <source>
        <dbReference type="Google" id="ProtNLM"/>
    </source>
</evidence>